<dbReference type="AlphaFoldDB" id="A0A0F9SC70"/>
<evidence type="ECO:0000313" key="1">
    <source>
        <dbReference type="EMBL" id="KKN34601.1"/>
    </source>
</evidence>
<gene>
    <name evidence="1" type="ORF">LCGC14_0791910</name>
</gene>
<proteinExistence type="predicted"/>
<accession>A0A0F9SC70</accession>
<dbReference type="EMBL" id="LAZR01002095">
    <property type="protein sequence ID" value="KKN34601.1"/>
    <property type="molecule type" value="Genomic_DNA"/>
</dbReference>
<organism evidence="1">
    <name type="scientific">marine sediment metagenome</name>
    <dbReference type="NCBI Taxonomy" id="412755"/>
    <lineage>
        <taxon>unclassified sequences</taxon>
        <taxon>metagenomes</taxon>
        <taxon>ecological metagenomes</taxon>
    </lineage>
</organism>
<sequence length="58" mass="6833">MKIKTNIVEIEIKPTKFYEEYVRDVEVVNTGSDIVKLLLEKTTIKNIKVEYTEDEKDV</sequence>
<protein>
    <submittedName>
        <fullName evidence="1">Uncharacterized protein</fullName>
    </submittedName>
</protein>
<comment type="caution">
    <text evidence="1">The sequence shown here is derived from an EMBL/GenBank/DDBJ whole genome shotgun (WGS) entry which is preliminary data.</text>
</comment>
<reference evidence="1" key="1">
    <citation type="journal article" date="2015" name="Nature">
        <title>Complex archaea that bridge the gap between prokaryotes and eukaryotes.</title>
        <authorList>
            <person name="Spang A."/>
            <person name="Saw J.H."/>
            <person name="Jorgensen S.L."/>
            <person name="Zaremba-Niedzwiedzka K."/>
            <person name="Martijn J."/>
            <person name="Lind A.E."/>
            <person name="van Eijk R."/>
            <person name="Schleper C."/>
            <person name="Guy L."/>
            <person name="Ettema T.J."/>
        </authorList>
    </citation>
    <scope>NUCLEOTIDE SEQUENCE</scope>
</reference>
<name>A0A0F9SC70_9ZZZZ</name>